<dbReference type="EMBL" id="JAHRHJ020000010">
    <property type="protein sequence ID" value="KAH9298790.1"/>
    <property type="molecule type" value="Genomic_DNA"/>
</dbReference>
<evidence type="ECO:0000313" key="9">
    <source>
        <dbReference type="Proteomes" id="UP000824469"/>
    </source>
</evidence>
<protein>
    <recommendedName>
        <fullName evidence="10">PHP</fullName>
    </recommendedName>
</protein>
<evidence type="ECO:0000256" key="2">
    <source>
        <dbReference type="ARBA" id="ARBA00010427"/>
    </source>
</evidence>
<name>A0AA38CE66_TAXCH</name>
<evidence type="ECO:0000256" key="5">
    <source>
        <dbReference type="ARBA" id="ARBA00023242"/>
    </source>
</evidence>
<dbReference type="InterPro" id="IPR031336">
    <property type="entry name" value="CDC73_C"/>
</dbReference>
<keyword evidence="4" id="KW-0804">Transcription</keyword>
<evidence type="ECO:0000259" key="6">
    <source>
        <dbReference type="Pfam" id="PF05179"/>
    </source>
</evidence>
<dbReference type="GO" id="GO:0006368">
    <property type="term" value="P:transcription elongation by RNA polymerase II"/>
    <property type="evidence" value="ECO:0007669"/>
    <property type="project" value="InterPro"/>
</dbReference>
<reference evidence="8 9" key="1">
    <citation type="journal article" date="2021" name="Nat. Plants">
        <title>The Taxus genome provides insights into paclitaxel biosynthesis.</title>
        <authorList>
            <person name="Xiong X."/>
            <person name="Gou J."/>
            <person name="Liao Q."/>
            <person name="Li Y."/>
            <person name="Zhou Q."/>
            <person name="Bi G."/>
            <person name="Li C."/>
            <person name="Du R."/>
            <person name="Wang X."/>
            <person name="Sun T."/>
            <person name="Guo L."/>
            <person name="Liang H."/>
            <person name="Lu P."/>
            <person name="Wu Y."/>
            <person name="Zhang Z."/>
            <person name="Ro D.K."/>
            <person name="Shang Y."/>
            <person name="Huang S."/>
            <person name="Yan J."/>
        </authorList>
    </citation>
    <scope>NUCLEOTIDE SEQUENCE [LARGE SCALE GENOMIC DNA]</scope>
    <source>
        <strain evidence="8">Ta-2019</strain>
    </source>
</reference>
<dbReference type="GO" id="GO:0032968">
    <property type="term" value="P:positive regulation of transcription elongation by RNA polymerase II"/>
    <property type="evidence" value="ECO:0007669"/>
    <property type="project" value="TreeGrafter"/>
</dbReference>
<dbReference type="PANTHER" id="PTHR12466:SF8">
    <property type="entry name" value="PARAFIBROMIN"/>
    <property type="match status" value="1"/>
</dbReference>
<dbReference type="OMA" id="VDRNKRH"/>
<evidence type="ECO:0000259" key="7">
    <source>
        <dbReference type="Pfam" id="PF16050"/>
    </source>
</evidence>
<keyword evidence="3" id="KW-0805">Transcription regulation</keyword>
<accession>A0AA38CE66</accession>
<proteinExistence type="inferred from homology"/>
<comment type="subcellular location">
    <subcellularLocation>
        <location evidence="1">Nucleus</location>
    </subcellularLocation>
</comment>
<dbReference type="Gene3D" id="3.40.50.11990">
    <property type="entry name" value="RNA polymerase II accessory factor, Cdc73 C-terminal domain"/>
    <property type="match status" value="1"/>
</dbReference>
<keyword evidence="5" id="KW-0539">Nucleus</keyword>
<dbReference type="InterPro" id="IPR032041">
    <property type="entry name" value="Cdc73_N"/>
</dbReference>
<comment type="similarity">
    <text evidence="2">Belongs to the CDC73 family.</text>
</comment>
<dbReference type="PANTHER" id="PTHR12466">
    <property type="entry name" value="CDC73 DOMAIN PROTEIN"/>
    <property type="match status" value="1"/>
</dbReference>
<dbReference type="Proteomes" id="UP000824469">
    <property type="component" value="Unassembled WGS sequence"/>
</dbReference>
<gene>
    <name evidence="8" type="ORF">KI387_030472</name>
</gene>
<dbReference type="GO" id="GO:0000993">
    <property type="term" value="F:RNA polymerase II complex binding"/>
    <property type="evidence" value="ECO:0007669"/>
    <property type="project" value="TreeGrafter"/>
</dbReference>
<dbReference type="FunFam" id="3.40.50.11990:FF:000002">
    <property type="entry name" value="protein CDC73 homolog"/>
    <property type="match status" value="1"/>
</dbReference>
<dbReference type="InterPro" id="IPR007852">
    <property type="entry name" value="Cdc73/Parafibromin"/>
</dbReference>
<dbReference type="Pfam" id="PF05179">
    <property type="entry name" value="CDC73_C"/>
    <property type="match status" value="1"/>
</dbReference>
<sequence length="422" mass="48606">MDPLTVLRDFIIRGDLDKIMISGDEIRFGDEYHFPSNAETAYRANHGSLYNLESLVFFVKNCHLKHAEYVVQVHTHKLQRVSLPERKLLLDYLEGKISSTDAIEFVVKPLVEEYCPEDPEFGGKCGLFNKRIKADETHQVNQNDPPQDYHIEMIKAMEKPLIDREALLECKNKNFLGIIAVACKKDEERKSLLQATPGRGVKRLSEEKWFWKDTQDLGIDTTQSYITNKQKDGVKDGVKMGYPNPYSKGSNINSIINVSKSCGAVPIIIVPSAFQTLLNVYNAKEFLEDGVYYAPDVKAKEMVKKPECITIQKKINKDKGVSTFEVRDKPSSFSVEDWSRVVAVFVLGKEWQFKGWPYKDHVEIFNKLLGFYLRFEDDSVESAKVVKQWNVKIISLSKHKRHQDKAAALEIWDRLEEFMRSR</sequence>
<organism evidence="8 9">
    <name type="scientific">Taxus chinensis</name>
    <name type="common">Chinese yew</name>
    <name type="synonym">Taxus wallichiana var. chinensis</name>
    <dbReference type="NCBI Taxonomy" id="29808"/>
    <lineage>
        <taxon>Eukaryota</taxon>
        <taxon>Viridiplantae</taxon>
        <taxon>Streptophyta</taxon>
        <taxon>Embryophyta</taxon>
        <taxon>Tracheophyta</taxon>
        <taxon>Spermatophyta</taxon>
        <taxon>Pinopsida</taxon>
        <taxon>Pinidae</taxon>
        <taxon>Conifers II</taxon>
        <taxon>Cupressales</taxon>
        <taxon>Taxaceae</taxon>
        <taxon>Taxus</taxon>
    </lineage>
</organism>
<evidence type="ECO:0008006" key="10">
    <source>
        <dbReference type="Google" id="ProtNLM"/>
    </source>
</evidence>
<dbReference type="InterPro" id="IPR038103">
    <property type="entry name" value="CDC73_C_sf"/>
</dbReference>
<dbReference type="Pfam" id="PF16050">
    <property type="entry name" value="CDC73_N"/>
    <property type="match status" value="1"/>
</dbReference>
<evidence type="ECO:0000256" key="1">
    <source>
        <dbReference type="ARBA" id="ARBA00004123"/>
    </source>
</evidence>
<dbReference type="AlphaFoldDB" id="A0AA38CE66"/>
<evidence type="ECO:0000313" key="8">
    <source>
        <dbReference type="EMBL" id="KAH9298790.1"/>
    </source>
</evidence>
<evidence type="ECO:0000256" key="4">
    <source>
        <dbReference type="ARBA" id="ARBA00023163"/>
    </source>
</evidence>
<dbReference type="GO" id="GO:0016593">
    <property type="term" value="C:Cdc73/Paf1 complex"/>
    <property type="evidence" value="ECO:0007669"/>
    <property type="project" value="InterPro"/>
</dbReference>
<feature type="domain" description="Paf1 complex subunit Cdc73 N-terminal" evidence="7">
    <location>
        <begin position="2"/>
        <end position="104"/>
    </location>
</feature>
<evidence type="ECO:0000256" key="3">
    <source>
        <dbReference type="ARBA" id="ARBA00023015"/>
    </source>
</evidence>
<feature type="domain" description="Cell division control protein 73 C-terminal" evidence="6">
    <location>
        <begin position="265"/>
        <end position="418"/>
    </location>
</feature>
<feature type="non-terminal residue" evidence="8">
    <location>
        <position position="422"/>
    </location>
</feature>
<comment type="caution">
    <text evidence="8">The sequence shown here is derived from an EMBL/GenBank/DDBJ whole genome shotgun (WGS) entry which is preliminary data.</text>
</comment>
<keyword evidence="9" id="KW-1185">Reference proteome</keyword>